<name>X0ZBM4_9ZZZZ</name>
<proteinExistence type="predicted"/>
<gene>
    <name evidence="1" type="ORF">S01H4_03498</name>
</gene>
<evidence type="ECO:0000313" key="1">
    <source>
        <dbReference type="EMBL" id="GAG57788.1"/>
    </source>
</evidence>
<dbReference type="AlphaFoldDB" id="X0ZBM4"/>
<dbReference type="EMBL" id="BART01000864">
    <property type="protein sequence ID" value="GAG57788.1"/>
    <property type="molecule type" value="Genomic_DNA"/>
</dbReference>
<sequence>MIWCICNQTNLSNVKFSSKQEEIAAFSFGTADILAQMSAHDYLEKLPILFDEFREASEYEGLDRLRQKGHTIF</sequence>
<protein>
    <submittedName>
        <fullName evidence="1">Uncharacterized protein</fullName>
    </submittedName>
</protein>
<reference evidence="1" key="1">
    <citation type="journal article" date="2014" name="Front. Microbiol.">
        <title>High frequency of phylogenetically diverse reductive dehalogenase-homologous genes in deep subseafloor sedimentary metagenomes.</title>
        <authorList>
            <person name="Kawai M."/>
            <person name="Futagami T."/>
            <person name="Toyoda A."/>
            <person name="Takaki Y."/>
            <person name="Nishi S."/>
            <person name="Hori S."/>
            <person name="Arai W."/>
            <person name="Tsubouchi T."/>
            <person name="Morono Y."/>
            <person name="Uchiyama I."/>
            <person name="Ito T."/>
            <person name="Fujiyama A."/>
            <person name="Inagaki F."/>
            <person name="Takami H."/>
        </authorList>
    </citation>
    <scope>NUCLEOTIDE SEQUENCE</scope>
    <source>
        <strain evidence="1">Expedition CK06-06</strain>
    </source>
</reference>
<comment type="caution">
    <text evidence="1">The sequence shown here is derived from an EMBL/GenBank/DDBJ whole genome shotgun (WGS) entry which is preliminary data.</text>
</comment>
<accession>X0ZBM4</accession>
<organism evidence="1">
    <name type="scientific">marine sediment metagenome</name>
    <dbReference type="NCBI Taxonomy" id="412755"/>
    <lineage>
        <taxon>unclassified sequences</taxon>
        <taxon>metagenomes</taxon>
        <taxon>ecological metagenomes</taxon>
    </lineage>
</organism>